<dbReference type="Pfam" id="PF01557">
    <property type="entry name" value="FAA_hydrolase"/>
    <property type="match status" value="1"/>
</dbReference>
<dbReference type="InterPro" id="IPR000504">
    <property type="entry name" value="RRM_dom"/>
</dbReference>
<dbReference type="SUPFAM" id="SSF56529">
    <property type="entry name" value="FAH"/>
    <property type="match status" value="1"/>
</dbReference>
<evidence type="ECO:0000259" key="3">
    <source>
        <dbReference type="PROSITE" id="PS50102"/>
    </source>
</evidence>
<dbReference type="InParanoid" id="L0PA89"/>
<evidence type="ECO:0000256" key="1">
    <source>
        <dbReference type="ARBA" id="ARBA00010211"/>
    </source>
</evidence>
<protein>
    <recommendedName>
        <fullName evidence="3">RRM domain-containing protein</fullName>
    </recommendedName>
</protein>
<sequence length="229" mass="26151">MVRRIPELLSYISSIMTLEPNDIVLTGTPEGVGPLEHGDVVNAGIVYNGSEIQQSVLEISVERMQHSYASSKAAGLSEEVTPQTLYSMFIPFGEIVRVELPRDENLDEPHQGFGYVEFKEEGDAWDAIDNMDQSEAFGRILHVTRARAEKAILEGLGSKIPVWEQEAWIQRYQVDKDDWKAVEQQKIMQSTQQTENAHPTSTISHPFWDYTVLEIYKEESRKERKHSEK</sequence>
<dbReference type="PROSITE" id="PS50102">
    <property type="entry name" value="RRM"/>
    <property type="match status" value="1"/>
</dbReference>
<evidence type="ECO:0000313" key="5">
    <source>
        <dbReference type="Proteomes" id="UP000010422"/>
    </source>
</evidence>
<dbReference type="GO" id="GO:0003824">
    <property type="term" value="F:catalytic activity"/>
    <property type="evidence" value="ECO:0007669"/>
    <property type="project" value="InterPro"/>
</dbReference>
<dbReference type="PANTHER" id="PTHR48037:SF1">
    <property type="entry name" value="RRM DOMAIN-CONTAINING PROTEIN"/>
    <property type="match status" value="1"/>
</dbReference>
<dbReference type="GO" id="GO:0003723">
    <property type="term" value="F:RNA binding"/>
    <property type="evidence" value="ECO:0007669"/>
    <property type="project" value="UniProtKB-UniRule"/>
</dbReference>
<feature type="domain" description="RRM" evidence="3">
    <location>
        <begin position="69"/>
        <end position="148"/>
    </location>
</feature>
<accession>L0PA89</accession>
<keyword evidence="2" id="KW-0694">RNA-binding</keyword>
<evidence type="ECO:0000256" key="2">
    <source>
        <dbReference type="PROSITE-ProRule" id="PRU00176"/>
    </source>
</evidence>
<organism evidence="5">
    <name type="scientific">Pneumocystis jirovecii</name>
    <name type="common">Human pneumocystis pneumonia agent</name>
    <dbReference type="NCBI Taxonomy" id="42068"/>
    <lineage>
        <taxon>Eukaryota</taxon>
        <taxon>Fungi</taxon>
        <taxon>Dikarya</taxon>
        <taxon>Ascomycota</taxon>
        <taxon>Taphrinomycotina</taxon>
        <taxon>Pneumocystomycetes</taxon>
        <taxon>Pneumocystaceae</taxon>
        <taxon>Pneumocystis</taxon>
    </lineage>
</organism>
<gene>
    <name evidence="4" type="ORF">PNEJI1_001279</name>
</gene>
<dbReference type="VEuPathDB" id="FungiDB:PNEJI1_001279"/>
<dbReference type="InterPro" id="IPR036663">
    <property type="entry name" value="Fumarylacetoacetase_C_sf"/>
</dbReference>
<name>L0PA89_PNEJI</name>
<dbReference type="AlphaFoldDB" id="L0PA89"/>
<dbReference type="Gene3D" id="3.30.70.330">
    <property type="match status" value="1"/>
</dbReference>
<dbReference type="STRING" id="1209962.L0PA89"/>
<evidence type="ECO:0000313" key="4">
    <source>
        <dbReference type="EMBL" id="CCJ29316.1"/>
    </source>
</evidence>
<dbReference type="InterPro" id="IPR035979">
    <property type="entry name" value="RBD_domain_sf"/>
</dbReference>
<dbReference type="SMART" id="SM00360">
    <property type="entry name" value="RRM"/>
    <property type="match status" value="1"/>
</dbReference>
<dbReference type="EMBL" id="CAKM01000174">
    <property type="protein sequence ID" value="CCJ29316.1"/>
    <property type="molecule type" value="Genomic_DNA"/>
</dbReference>
<dbReference type="InterPro" id="IPR012677">
    <property type="entry name" value="Nucleotide-bd_a/b_plait_sf"/>
</dbReference>
<dbReference type="PANTHER" id="PTHR48037">
    <property type="entry name" value="ATPASE E1"/>
    <property type="match status" value="1"/>
</dbReference>
<dbReference type="Pfam" id="PF00076">
    <property type="entry name" value="RRM_1"/>
    <property type="match status" value="1"/>
</dbReference>
<dbReference type="Proteomes" id="UP000010422">
    <property type="component" value="Unassembled WGS sequence"/>
</dbReference>
<reference evidence="4 5" key="1">
    <citation type="journal article" date="2012" name="MBio">
        <title>De novo assembly of the Pneumocystis jirovecii genome from a single bronchoalveolar lavage fluid specimen from a patient.</title>
        <authorList>
            <person name="Cisse O.H."/>
            <person name="Pagni M."/>
            <person name="Hauser P.M."/>
        </authorList>
    </citation>
    <scope>NUCLEOTIDE SEQUENCE [LARGE SCALE GENOMIC DNA]</scope>
    <source>
        <strain evidence="4 5">SE8</strain>
    </source>
</reference>
<dbReference type="InterPro" id="IPR011234">
    <property type="entry name" value="Fumarylacetoacetase-like_C"/>
</dbReference>
<proteinExistence type="inferred from homology"/>
<dbReference type="Gene3D" id="3.90.850.10">
    <property type="entry name" value="Fumarylacetoacetase-like, C-terminal domain"/>
    <property type="match status" value="1"/>
</dbReference>
<dbReference type="SUPFAM" id="SSF54928">
    <property type="entry name" value="RNA-binding domain, RBD"/>
    <property type="match status" value="1"/>
</dbReference>
<comment type="caution">
    <text evidence="4">The sequence shown here is derived from an EMBL/GenBank/DDBJ whole genome shotgun (WGS) entry which is preliminary data.</text>
</comment>
<comment type="similarity">
    <text evidence="1">Belongs to the FAH family.</text>
</comment>